<accession>A0A7X3FS20</accession>
<dbReference type="Pfam" id="PF13401">
    <property type="entry name" value="AAA_22"/>
    <property type="match status" value="1"/>
</dbReference>
<dbReference type="InterPro" id="IPR027417">
    <property type="entry name" value="P-loop_NTPase"/>
</dbReference>
<dbReference type="GO" id="GO:0016887">
    <property type="term" value="F:ATP hydrolysis activity"/>
    <property type="evidence" value="ECO:0007669"/>
    <property type="project" value="InterPro"/>
</dbReference>
<name>A0A7X3FS20_9HYPH</name>
<feature type="domain" description="ORC1/DEAH AAA+ ATPase" evidence="1">
    <location>
        <begin position="45"/>
        <end position="176"/>
    </location>
</feature>
<evidence type="ECO:0000313" key="3">
    <source>
        <dbReference type="Proteomes" id="UP000438106"/>
    </source>
</evidence>
<evidence type="ECO:0000259" key="1">
    <source>
        <dbReference type="Pfam" id="PF13401"/>
    </source>
</evidence>
<proteinExistence type="predicted"/>
<reference evidence="2 3" key="1">
    <citation type="submission" date="2019-12" db="EMBL/GenBank/DDBJ databases">
        <title>Devosia maris sp. nov., isolated from the deep seawater.</title>
        <authorList>
            <person name="Liu Y."/>
        </authorList>
    </citation>
    <scope>NUCLEOTIDE SEQUENCE [LARGE SCALE GENOMIC DNA]</scope>
    <source>
        <strain evidence="2 3">L53-10-65</strain>
    </source>
</reference>
<dbReference type="EMBL" id="WQRF01000001">
    <property type="protein sequence ID" value="MVS98865.1"/>
    <property type="molecule type" value="Genomic_DNA"/>
</dbReference>
<dbReference type="Gene3D" id="3.40.50.300">
    <property type="entry name" value="P-loop containing nucleotide triphosphate hydrolases"/>
    <property type="match status" value="1"/>
</dbReference>
<protein>
    <submittedName>
        <fullName evidence="2">AAA family ATPase</fullName>
    </submittedName>
</protein>
<evidence type="ECO:0000313" key="2">
    <source>
        <dbReference type="EMBL" id="MVS98865.1"/>
    </source>
</evidence>
<keyword evidence="3" id="KW-1185">Reference proteome</keyword>
<dbReference type="AlphaFoldDB" id="A0A7X3FS20"/>
<dbReference type="RefSeq" id="WP_157289706.1">
    <property type="nucleotide sequence ID" value="NZ_WQRF01000001.1"/>
</dbReference>
<sequence>MTATLSLSEIHAVFKQMRIVHPRVDNIARVCEGARRAAQLAPNESQGWLGLFALSHSGKSHAIKMYLERVVVPELIASGAFPKEMPAEEIARKQSRVIHVTLNEKATRESLYVDILLRLGCSVKASAKIGTLRRQLYQFLRGENDPINNPNKKRPCDLLIIDEIQHLSQGVLKQIKGSNTKSFEATGTDVTDALKFMMIEGMVPLMFVGVPESRVHLSVDPQLRNRHIEAIDFSPLRWSSDSDAEMFTNYVGKIGIMINRHGLLPKVCDLLDHDIPHRLWASSGGLMGLASRIAEMAVYHALRVGKDRIGFEELALAVDTRAIPDGYCLYNPFREGVIESGDDRV</sequence>
<comment type="caution">
    <text evidence="2">The sequence shown here is derived from an EMBL/GenBank/DDBJ whole genome shotgun (WGS) entry which is preliminary data.</text>
</comment>
<gene>
    <name evidence="2" type="ORF">GO014_07510</name>
</gene>
<dbReference type="InterPro" id="IPR049945">
    <property type="entry name" value="AAA_22"/>
</dbReference>
<dbReference type="Proteomes" id="UP000438106">
    <property type="component" value="Unassembled WGS sequence"/>
</dbReference>
<organism evidence="2 3">
    <name type="scientific">Devosia marina</name>
    <dbReference type="NCBI Taxonomy" id="2683198"/>
    <lineage>
        <taxon>Bacteria</taxon>
        <taxon>Pseudomonadati</taxon>
        <taxon>Pseudomonadota</taxon>
        <taxon>Alphaproteobacteria</taxon>
        <taxon>Hyphomicrobiales</taxon>
        <taxon>Devosiaceae</taxon>
        <taxon>Devosia</taxon>
    </lineage>
</organism>
<dbReference type="SUPFAM" id="SSF52540">
    <property type="entry name" value="P-loop containing nucleoside triphosphate hydrolases"/>
    <property type="match status" value="1"/>
</dbReference>